<evidence type="ECO:0000313" key="2">
    <source>
        <dbReference type="EMBL" id="PEA86592.1"/>
    </source>
</evidence>
<dbReference type="RefSeq" id="WP_098902605.1">
    <property type="nucleotide sequence ID" value="NZ_NVNL01000064.1"/>
</dbReference>
<organism evidence="2 3">
    <name type="scientific">Bacillus thuringiensis</name>
    <dbReference type="NCBI Taxonomy" id="1428"/>
    <lineage>
        <taxon>Bacteria</taxon>
        <taxon>Bacillati</taxon>
        <taxon>Bacillota</taxon>
        <taxon>Bacilli</taxon>
        <taxon>Bacillales</taxon>
        <taxon>Bacillaceae</taxon>
        <taxon>Bacillus</taxon>
        <taxon>Bacillus cereus group</taxon>
    </lineage>
</organism>
<keyword evidence="1" id="KW-0812">Transmembrane</keyword>
<evidence type="ECO:0000256" key="1">
    <source>
        <dbReference type="SAM" id="Phobius"/>
    </source>
</evidence>
<protein>
    <submittedName>
        <fullName evidence="2">Uncharacterized protein</fullName>
    </submittedName>
</protein>
<comment type="caution">
    <text evidence="2">The sequence shown here is derived from an EMBL/GenBank/DDBJ whole genome shotgun (WGS) entry which is preliminary data.</text>
</comment>
<proteinExistence type="predicted"/>
<dbReference type="AlphaFoldDB" id="A0A9X6THX3"/>
<sequence length="73" mass="8358">MEKNSKVILLKECRNAKKARLLTSYDIASLIQHSIQINKLTRVGEILNLIVVYIVISIIPILFILGFWYGKSL</sequence>
<gene>
    <name evidence="2" type="ORF">CON71_29055</name>
</gene>
<feature type="transmembrane region" description="Helical" evidence="1">
    <location>
        <begin position="46"/>
        <end position="69"/>
    </location>
</feature>
<accession>A0A9X6THX3</accession>
<keyword evidence="1" id="KW-0472">Membrane</keyword>
<evidence type="ECO:0000313" key="3">
    <source>
        <dbReference type="Proteomes" id="UP000220702"/>
    </source>
</evidence>
<name>A0A9X6THX3_BACTU</name>
<reference evidence="2 3" key="1">
    <citation type="submission" date="2017-09" db="EMBL/GenBank/DDBJ databases">
        <title>Large-scale bioinformatics analysis of Bacillus genomes uncovers conserved roles of natural products in bacterial physiology.</title>
        <authorList>
            <consortium name="Agbiome Team Llc"/>
            <person name="Bleich R.M."/>
            <person name="Grubbs K.J."/>
            <person name="Santa Maria K.C."/>
            <person name="Allen S.E."/>
            <person name="Farag S."/>
            <person name="Shank E.A."/>
            <person name="Bowers A."/>
        </authorList>
    </citation>
    <scope>NUCLEOTIDE SEQUENCE [LARGE SCALE GENOMIC DNA]</scope>
    <source>
        <strain evidence="2 3">AFS089089</strain>
    </source>
</reference>
<dbReference type="EMBL" id="NVNL01000064">
    <property type="protein sequence ID" value="PEA86592.1"/>
    <property type="molecule type" value="Genomic_DNA"/>
</dbReference>
<keyword evidence="1" id="KW-1133">Transmembrane helix</keyword>
<dbReference type="Proteomes" id="UP000220702">
    <property type="component" value="Unassembled WGS sequence"/>
</dbReference>